<accession>L2GQI7</accession>
<feature type="active site" description="GMP-histidine intermediate" evidence="8">
    <location>
        <position position="449"/>
    </location>
</feature>
<dbReference type="GeneID" id="19881052"/>
<dbReference type="PANTHER" id="PTHR11118">
    <property type="entry name" value="RNA-SPLICING LIGASE RTCB HOMOLOG"/>
    <property type="match status" value="1"/>
</dbReference>
<reference evidence="12" key="1">
    <citation type="submission" date="2011-05" db="EMBL/GenBank/DDBJ databases">
        <title>The genome sequence of Vittaforma corneae strain ATCC 50505.</title>
        <authorList>
            <consortium name="The Broad Institute Genome Sequencing Platform"/>
            <person name="Cuomo C."/>
            <person name="Didier E."/>
            <person name="Bowers L."/>
            <person name="Young S.K."/>
            <person name="Zeng Q."/>
            <person name="Gargeya S."/>
            <person name="Fitzgerald M."/>
            <person name="Haas B."/>
            <person name="Abouelleil A."/>
            <person name="Alvarado L."/>
            <person name="Arachchi H.M."/>
            <person name="Berlin A."/>
            <person name="Chapman S.B."/>
            <person name="Gearin G."/>
            <person name="Goldberg J."/>
            <person name="Griggs A."/>
            <person name="Gujja S."/>
            <person name="Hansen M."/>
            <person name="Heiman D."/>
            <person name="Howarth C."/>
            <person name="Larimer J."/>
            <person name="Lui A."/>
            <person name="MacDonald P.J.P."/>
            <person name="McCowen C."/>
            <person name="Montmayeur A."/>
            <person name="Murphy C."/>
            <person name="Neiman D."/>
            <person name="Pearson M."/>
            <person name="Priest M."/>
            <person name="Roberts A."/>
            <person name="Saif S."/>
            <person name="Shea T."/>
            <person name="Sisk P."/>
            <person name="Stolte C."/>
            <person name="Sykes S."/>
            <person name="Wortman J."/>
            <person name="Nusbaum C."/>
            <person name="Birren B."/>
        </authorList>
    </citation>
    <scope>NUCLEOTIDE SEQUENCE [LARGE SCALE GENOMIC DNA]</scope>
    <source>
        <strain evidence="12">ATCC 50505</strain>
    </source>
</reference>
<dbReference type="InterPro" id="IPR036025">
    <property type="entry name" value="RtcB-like_sf"/>
</dbReference>
<gene>
    <name evidence="11" type="ORF">VICG_00334</name>
</gene>
<comment type="catalytic activity">
    <reaction evidence="7">
        <text>a 3'-end 3'-phospho-ribonucleotide-RNA + a 5'-end dephospho-ribonucleoside-RNA + GTP = a ribonucleotidyl-ribonucleotide-RNA + GMP + diphosphate</text>
        <dbReference type="Rhea" id="RHEA:68076"/>
        <dbReference type="Rhea" id="RHEA-COMP:10463"/>
        <dbReference type="Rhea" id="RHEA-COMP:13936"/>
        <dbReference type="Rhea" id="RHEA-COMP:17355"/>
        <dbReference type="ChEBI" id="CHEBI:33019"/>
        <dbReference type="ChEBI" id="CHEBI:37565"/>
        <dbReference type="ChEBI" id="CHEBI:58115"/>
        <dbReference type="ChEBI" id="CHEBI:83062"/>
        <dbReference type="ChEBI" id="CHEBI:138284"/>
        <dbReference type="ChEBI" id="CHEBI:173118"/>
        <dbReference type="EC" id="6.5.1.8"/>
    </reaction>
</comment>
<dbReference type="InParanoid" id="L2GQI7"/>
<dbReference type="Proteomes" id="UP000011082">
    <property type="component" value="Unassembled WGS sequence"/>
</dbReference>
<dbReference type="AlphaFoldDB" id="L2GQI7"/>
<keyword evidence="12" id="KW-1185">Reference proteome</keyword>
<dbReference type="Pfam" id="PF01139">
    <property type="entry name" value="RtcB"/>
    <property type="match status" value="1"/>
</dbReference>
<dbReference type="GO" id="GO:0005525">
    <property type="term" value="F:GTP binding"/>
    <property type="evidence" value="ECO:0007669"/>
    <property type="project" value="UniProtKB-KW"/>
</dbReference>
<evidence type="ECO:0000256" key="4">
    <source>
        <dbReference type="ARBA" id="ARBA00022741"/>
    </source>
</evidence>
<dbReference type="InterPro" id="IPR001233">
    <property type="entry name" value="RtcB"/>
</dbReference>
<feature type="binding site" evidence="9">
    <location>
        <position position="525"/>
    </location>
    <ligand>
        <name>GMP</name>
        <dbReference type="ChEBI" id="CHEBI:58115"/>
    </ligand>
</feature>
<evidence type="ECO:0000256" key="7">
    <source>
        <dbReference type="ARBA" id="ARBA00047746"/>
    </source>
</evidence>
<dbReference type="OrthoDB" id="10249697at2759"/>
<feature type="binding site" evidence="9">
    <location>
        <begin position="449"/>
        <end position="452"/>
    </location>
    <ligand>
        <name>GMP</name>
        <dbReference type="ChEBI" id="CHEBI:58115"/>
    </ligand>
</feature>
<sequence length="526" mass="58583">MSKSETIQISEEEDCLIVNGQKIYISSELRKHILDEYDSNPDNCAISQFVAGKKLTGLVCSIGLPDFHIGYALPIGSIAVIDLSNPDAAISPDGVGFDINCGVRCLKTNLFLKDFIPSSETSSSVNDKRELIGNLLVEQLPFEDIPVEKRISPEHLNGILDEGMEYLLKIGRVCKEDLDFTESRGSLEGNSRIINQKAKSRGSSHLGTLGSGNHYLEIEVVDQICDEAIAKKLGIEEGQIVISIHTGSRGLGHGCCSDILEEMKQSNIDTTQLIKDRTKEEFKKISENDSLSKEEKKVEYEKITQKFRQEKKEAMTKKEIETLEFVPFRSEIGQKYLKTMNSASNFAWANRSVITEKVRKVFSQVFPEVEIKLIYDVCHNVAKIEKIDGREYLILRKGASRILPPGHLDLPEEYKDIGQPVLVGGSMGTCSYLIVGDKNAKLTYYSTCHGAGRLVSRSKSKQKFSVEEVIEDMKSKDVVFKVGSIEGMVEECANCYKDVEVVVNHSQKIGVSKNVCRVKPILVLKG</sequence>
<feature type="binding site" evidence="9">
    <location>
        <begin position="213"/>
        <end position="217"/>
    </location>
    <ligand>
        <name>GMP</name>
        <dbReference type="ChEBI" id="CHEBI:58115"/>
    </ligand>
</feature>
<evidence type="ECO:0000256" key="8">
    <source>
        <dbReference type="PIRSR" id="PIRSR601233-1"/>
    </source>
</evidence>
<dbReference type="GO" id="GO:0003972">
    <property type="term" value="F:RNA ligase (ATP) activity"/>
    <property type="evidence" value="ECO:0007669"/>
    <property type="project" value="TreeGrafter"/>
</dbReference>
<comment type="cofactor">
    <cofactor evidence="10">
        <name>Mn(2+)</name>
        <dbReference type="ChEBI" id="CHEBI:29035"/>
    </cofactor>
    <text evidence="10">Binds 2 manganese ions per subunit.</text>
</comment>
<dbReference type="GO" id="GO:0006396">
    <property type="term" value="P:RNA processing"/>
    <property type="evidence" value="ECO:0007669"/>
    <property type="project" value="InterPro"/>
</dbReference>
<evidence type="ECO:0000256" key="6">
    <source>
        <dbReference type="ARBA" id="ARBA00023211"/>
    </source>
</evidence>
<evidence type="ECO:0000256" key="1">
    <source>
        <dbReference type="ARBA" id="ARBA00012726"/>
    </source>
</evidence>
<feature type="binding site" evidence="10">
    <location>
        <position position="98"/>
    </location>
    <ligand>
        <name>Mn(2+)</name>
        <dbReference type="ChEBI" id="CHEBI:29035"/>
        <label>1</label>
    </ligand>
</feature>
<evidence type="ECO:0000256" key="2">
    <source>
        <dbReference type="ARBA" id="ARBA00022598"/>
    </source>
</evidence>
<dbReference type="HOGENOM" id="CLU_022279_0_1_1"/>
<dbReference type="OMA" id="QTRGVEC"/>
<keyword evidence="3 10" id="KW-0479">Metal-binding</keyword>
<dbReference type="EC" id="6.5.1.8" evidence="1"/>
<feature type="binding site" evidence="10">
    <location>
        <position position="214"/>
    </location>
    <ligand>
        <name>Mn(2+)</name>
        <dbReference type="ChEBI" id="CHEBI:29035"/>
        <label>1</label>
    </ligand>
</feature>
<evidence type="ECO:0000256" key="5">
    <source>
        <dbReference type="ARBA" id="ARBA00023134"/>
    </source>
</evidence>
<protein>
    <recommendedName>
        <fullName evidence="1">3'-phosphate/5'-hydroxy nucleic acid ligase</fullName>
        <ecNumber evidence="1">6.5.1.8</ecNumber>
    </recommendedName>
</protein>
<dbReference type="STRING" id="993615.L2GQI7"/>
<dbReference type="PANTHER" id="PTHR11118:SF1">
    <property type="entry name" value="RNA-SPLICING LIGASE RTCB HOMOLOG"/>
    <property type="match status" value="1"/>
</dbReference>
<keyword evidence="4 9" id="KW-0547">Nucleotide-binding</keyword>
<feature type="binding site" evidence="9">
    <location>
        <begin position="379"/>
        <end position="380"/>
    </location>
    <ligand>
        <name>GMP</name>
        <dbReference type="ChEBI" id="CHEBI:58115"/>
    </ligand>
</feature>
<keyword evidence="2" id="KW-0436">Ligase</keyword>
<dbReference type="Gene3D" id="3.90.1860.10">
    <property type="entry name" value="tRNA-splicing ligase RtcB"/>
    <property type="match status" value="2"/>
</dbReference>
<feature type="binding site" evidence="10">
    <location>
        <position position="379"/>
    </location>
    <ligand>
        <name>Mn(2+)</name>
        <dbReference type="ChEBI" id="CHEBI:29035"/>
        <label>2</label>
    </ligand>
</feature>
<feature type="binding site" evidence="10">
    <location>
        <position position="245"/>
    </location>
    <ligand>
        <name>Mn(2+)</name>
        <dbReference type="ChEBI" id="CHEBI:29035"/>
        <label>2</label>
    </ligand>
</feature>
<dbReference type="RefSeq" id="XP_007603787.1">
    <property type="nucleotide sequence ID" value="XM_007603725.1"/>
</dbReference>
<dbReference type="GO" id="GO:0072669">
    <property type="term" value="C:tRNA-splicing ligase complex"/>
    <property type="evidence" value="ECO:0007669"/>
    <property type="project" value="TreeGrafter"/>
</dbReference>
<dbReference type="VEuPathDB" id="MicrosporidiaDB:VICG_00334"/>
<dbReference type="GO" id="GO:0005634">
    <property type="term" value="C:nucleus"/>
    <property type="evidence" value="ECO:0007669"/>
    <property type="project" value="TreeGrafter"/>
</dbReference>
<dbReference type="SUPFAM" id="SSF103365">
    <property type="entry name" value="Hypothetical protein PH1602"/>
    <property type="match status" value="1"/>
</dbReference>
<organism evidence="11 12">
    <name type="scientific">Vittaforma corneae (strain ATCC 50505)</name>
    <name type="common">Microsporidian parasite</name>
    <name type="synonym">Nosema corneum</name>
    <dbReference type="NCBI Taxonomy" id="993615"/>
    <lineage>
        <taxon>Eukaryota</taxon>
        <taxon>Fungi</taxon>
        <taxon>Fungi incertae sedis</taxon>
        <taxon>Microsporidia</taxon>
        <taxon>Nosematidae</taxon>
        <taxon>Vittaforma</taxon>
    </lineage>
</organism>
<feature type="binding site" evidence="9">
    <location>
        <begin position="424"/>
        <end position="427"/>
    </location>
    <ligand>
        <name>GMP</name>
        <dbReference type="ChEBI" id="CHEBI:58115"/>
    </ligand>
</feature>
<evidence type="ECO:0000256" key="3">
    <source>
        <dbReference type="ARBA" id="ARBA00022723"/>
    </source>
</evidence>
<evidence type="ECO:0000256" key="9">
    <source>
        <dbReference type="PIRSR" id="PIRSR601233-2"/>
    </source>
</evidence>
<dbReference type="GO" id="GO:0046872">
    <property type="term" value="F:metal ion binding"/>
    <property type="evidence" value="ECO:0007669"/>
    <property type="project" value="UniProtKB-KW"/>
</dbReference>
<feature type="binding site" evidence="9">
    <location>
        <position position="431"/>
    </location>
    <ligand>
        <name>GMP</name>
        <dbReference type="ChEBI" id="CHEBI:58115"/>
    </ligand>
</feature>
<keyword evidence="6 10" id="KW-0464">Manganese</keyword>
<dbReference type="GO" id="GO:0170057">
    <property type="term" value="F:RNA ligase (GTP) activity"/>
    <property type="evidence" value="ECO:0007669"/>
    <property type="project" value="UniProtKB-EC"/>
</dbReference>
<evidence type="ECO:0000313" key="12">
    <source>
        <dbReference type="Proteomes" id="UP000011082"/>
    </source>
</evidence>
<keyword evidence="5 9" id="KW-0342">GTP-binding</keyword>
<proteinExistence type="predicted"/>
<evidence type="ECO:0000313" key="11">
    <source>
        <dbReference type="EMBL" id="ELA42582.1"/>
    </source>
</evidence>
<dbReference type="EMBL" id="JH370131">
    <property type="protein sequence ID" value="ELA42582.1"/>
    <property type="molecule type" value="Genomic_DNA"/>
</dbReference>
<name>L2GQI7_VITCO</name>
<evidence type="ECO:0000256" key="10">
    <source>
        <dbReference type="PIRSR" id="PIRSR601233-3"/>
    </source>
</evidence>